<dbReference type="GO" id="GO:0006541">
    <property type="term" value="P:glutamine metabolic process"/>
    <property type="evidence" value="ECO:0007669"/>
    <property type="project" value="InterPro"/>
</dbReference>
<feature type="binding site" evidence="8">
    <location>
        <position position="291"/>
    </location>
    <ligand>
        <name>L-glutamine</name>
        <dbReference type="ChEBI" id="CHEBI:58359"/>
    </ligand>
</feature>
<dbReference type="Proteomes" id="UP000727857">
    <property type="component" value="Unassembled WGS sequence"/>
</dbReference>
<dbReference type="Pfam" id="PF00117">
    <property type="entry name" value="GATase"/>
    <property type="match status" value="1"/>
</dbReference>
<evidence type="ECO:0000256" key="4">
    <source>
        <dbReference type="ARBA" id="ARBA00022741"/>
    </source>
</evidence>
<dbReference type="InterPro" id="IPR035686">
    <property type="entry name" value="CPSase_GATase1"/>
</dbReference>
<organism evidence="10 11">
    <name type="scientific">Candidatus Stercoripulliclostridium pullicola</name>
    <dbReference type="NCBI Taxonomy" id="2840953"/>
    <lineage>
        <taxon>Bacteria</taxon>
        <taxon>Bacillati</taxon>
        <taxon>Bacillota</taxon>
        <taxon>Clostridia</taxon>
        <taxon>Eubacteriales</taxon>
        <taxon>Candidatus Stercoripulliclostridium</taxon>
    </lineage>
</organism>
<evidence type="ECO:0000256" key="5">
    <source>
        <dbReference type="ARBA" id="ARBA00022840"/>
    </source>
</evidence>
<evidence type="ECO:0000256" key="7">
    <source>
        <dbReference type="ARBA" id="ARBA00048816"/>
    </source>
</evidence>
<dbReference type="Gene3D" id="3.40.50.880">
    <property type="match status" value="1"/>
</dbReference>
<dbReference type="PROSITE" id="PS51273">
    <property type="entry name" value="GATASE_TYPE_1"/>
    <property type="match status" value="1"/>
</dbReference>
<dbReference type="AlphaFoldDB" id="A0A940ID51"/>
<keyword evidence="6 8" id="KW-0315">Glutamine amidotransferase</keyword>
<sequence>MSKRMLVLENGKFYIGEGFGSSDTRIAEIVFDTAMVGYQEILSDAVNYSRIVVMSYPLIGNYGMTDDDYESKGIYTAGMVVREYNDVPSNFRFTKTLSEVMRDAGVAGLSGVDTREIVKIIRDEGSMRAMITDAVRDVGECVKELKAYALPSGQVAAVSTKNIWFSRTRNPQFNIAVADCGGKLSLIKKLNANGCNVIVVPYNTPYEEIMKYKPDGLVISEGPGDPADAGEVIELVKKARGKLPIMGAGLGMQIIAIAYGGKTVKMLNGHRGANYPVRETGGEKVEITSQNHGYAVDADSLKNTSLKVTHVNVIDGDAEGAEDAKAKVVCAEYGPSEVVGSDDNGYLFDRFIGYLRAGGKKNAKENRY</sequence>
<dbReference type="SMART" id="SM01097">
    <property type="entry name" value="CPSase_sm_chain"/>
    <property type="match status" value="1"/>
</dbReference>
<name>A0A940ID51_9FIRM</name>
<dbReference type="GO" id="GO:0044205">
    <property type="term" value="P:'de novo' UMP biosynthetic process"/>
    <property type="evidence" value="ECO:0007669"/>
    <property type="project" value="UniProtKB-UniRule"/>
</dbReference>
<evidence type="ECO:0000313" key="11">
    <source>
        <dbReference type="Proteomes" id="UP000727857"/>
    </source>
</evidence>
<evidence type="ECO:0000256" key="1">
    <source>
        <dbReference type="ARBA" id="ARBA00005077"/>
    </source>
</evidence>
<reference evidence="10" key="1">
    <citation type="submission" date="2020-10" db="EMBL/GenBank/DDBJ databases">
        <authorList>
            <person name="Gilroy R."/>
        </authorList>
    </citation>
    <scope>NUCLEOTIDE SEQUENCE</scope>
    <source>
        <strain evidence="10">517</strain>
    </source>
</reference>
<comment type="caution">
    <text evidence="10">The sequence shown here is derived from an EMBL/GenBank/DDBJ whole genome shotgun (WGS) entry which is preliminary data.</text>
</comment>
<dbReference type="Gene3D" id="3.50.30.20">
    <property type="entry name" value="Carbamoyl-phosphate synthase small subunit, N-terminal domain"/>
    <property type="match status" value="1"/>
</dbReference>
<dbReference type="InterPro" id="IPR006274">
    <property type="entry name" value="CarbamoylP_synth_ssu"/>
</dbReference>
<keyword evidence="8" id="KW-0028">Amino-acid biosynthesis</keyword>
<dbReference type="CDD" id="cd01744">
    <property type="entry name" value="GATase1_CPSase"/>
    <property type="match status" value="1"/>
</dbReference>
<dbReference type="InterPro" id="IPR002474">
    <property type="entry name" value="CarbamoylP_synth_ssu_N"/>
</dbReference>
<keyword evidence="3 8" id="KW-0436">Ligase</keyword>
<evidence type="ECO:0000256" key="3">
    <source>
        <dbReference type="ARBA" id="ARBA00022598"/>
    </source>
</evidence>
<comment type="caution">
    <text evidence="8">Lacks conserved residue(s) required for the propagation of feature annotation.</text>
</comment>
<comment type="catalytic activity">
    <reaction evidence="8">
        <text>L-glutamine + H2O = L-glutamate + NH4(+)</text>
        <dbReference type="Rhea" id="RHEA:15889"/>
        <dbReference type="ChEBI" id="CHEBI:15377"/>
        <dbReference type="ChEBI" id="CHEBI:28938"/>
        <dbReference type="ChEBI" id="CHEBI:29985"/>
        <dbReference type="ChEBI" id="CHEBI:58359"/>
    </reaction>
</comment>
<proteinExistence type="inferred from homology"/>
<feature type="binding site" evidence="8">
    <location>
        <position position="250"/>
    </location>
    <ligand>
        <name>L-glutamine</name>
        <dbReference type="ChEBI" id="CHEBI:58359"/>
    </ligand>
</feature>
<feature type="binding site" evidence="8">
    <location>
        <position position="294"/>
    </location>
    <ligand>
        <name>L-glutamine</name>
        <dbReference type="ChEBI" id="CHEBI:58359"/>
    </ligand>
</feature>
<dbReference type="InterPro" id="IPR036480">
    <property type="entry name" value="CarbP_synth_ssu_N_sf"/>
</dbReference>
<gene>
    <name evidence="8 10" type="primary">carA</name>
    <name evidence="10" type="ORF">IAB16_04190</name>
</gene>
<comment type="catalytic activity">
    <reaction evidence="7 8">
        <text>hydrogencarbonate + L-glutamine + 2 ATP + H2O = carbamoyl phosphate + L-glutamate + 2 ADP + phosphate + 2 H(+)</text>
        <dbReference type="Rhea" id="RHEA:18633"/>
        <dbReference type="ChEBI" id="CHEBI:15377"/>
        <dbReference type="ChEBI" id="CHEBI:15378"/>
        <dbReference type="ChEBI" id="CHEBI:17544"/>
        <dbReference type="ChEBI" id="CHEBI:29985"/>
        <dbReference type="ChEBI" id="CHEBI:30616"/>
        <dbReference type="ChEBI" id="CHEBI:43474"/>
        <dbReference type="ChEBI" id="CHEBI:58228"/>
        <dbReference type="ChEBI" id="CHEBI:58359"/>
        <dbReference type="ChEBI" id="CHEBI:456216"/>
        <dbReference type="EC" id="6.3.5.5"/>
    </reaction>
</comment>
<keyword evidence="8" id="KW-0665">Pyrimidine biosynthesis</keyword>
<dbReference type="EC" id="6.3.5.5" evidence="8"/>
<dbReference type="InterPro" id="IPR017926">
    <property type="entry name" value="GATASE"/>
</dbReference>
<dbReference type="PANTHER" id="PTHR43418:SF7">
    <property type="entry name" value="CARBAMOYL-PHOSPHATE SYNTHASE SMALL CHAIN"/>
    <property type="match status" value="1"/>
</dbReference>
<evidence type="ECO:0000256" key="2">
    <source>
        <dbReference type="ARBA" id="ARBA00007800"/>
    </source>
</evidence>
<reference evidence="10" key="2">
    <citation type="journal article" date="2021" name="PeerJ">
        <title>Extensive microbial diversity within the chicken gut microbiome revealed by metagenomics and culture.</title>
        <authorList>
            <person name="Gilroy R."/>
            <person name="Ravi A."/>
            <person name="Getino M."/>
            <person name="Pursley I."/>
            <person name="Horton D.L."/>
            <person name="Alikhan N.F."/>
            <person name="Baker D."/>
            <person name="Gharbi K."/>
            <person name="Hall N."/>
            <person name="Watson M."/>
            <person name="Adriaenssens E.M."/>
            <person name="Foster-Nyarko E."/>
            <person name="Jarju S."/>
            <person name="Secka A."/>
            <person name="Antonio M."/>
            <person name="Oren A."/>
            <person name="Chaudhuri R.R."/>
            <person name="La Ragione R."/>
            <person name="Hildebrand F."/>
            <person name="Pallen M.J."/>
        </authorList>
    </citation>
    <scope>NUCLEOTIDE SEQUENCE</scope>
    <source>
        <strain evidence="10">517</strain>
    </source>
</reference>
<comment type="subunit">
    <text evidence="8">Composed of two chains; the small (or glutamine) chain promotes the hydrolysis of glutamine to ammonia, which is used by the large (or ammonia) chain to synthesize carbamoyl phosphate. Tetramer of heterodimers (alpha,beta)4.</text>
</comment>
<keyword evidence="4 8" id="KW-0547">Nucleotide-binding</keyword>
<dbReference type="InterPro" id="IPR050472">
    <property type="entry name" value="Anth_synth/Amidotransfase"/>
</dbReference>
<dbReference type="GO" id="GO:0004088">
    <property type="term" value="F:carbamoyl-phosphate synthase (glutamine-hydrolyzing) activity"/>
    <property type="evidence" value="ECO:0007669"/>
    <property type="project" value="UniProtKB-UniRule"/>
</dbReference>
<feature type="binding site" evidence="8">
    <location>
        <position position="224"/>
    </location>
    <ligand>
        <name>L-glutamine</name>
        <dbReference type="ChEBI" id="CHEBI:58359"/>
    </ligand>
</feature>
<dbReference type="PANTHER" id="PTHR43418">
    <property type="entry name" value="MULTIFUNCTIONAL TRYPTOPHAN BIOSYNTHESIS PROTEIN-RELATED"/>
    <property type="match status" value="1"/>
</dbReference>
<comment type="pathway">
    <text evidence="8">Pyrimidine metabolism; UMP biosynthesis via de novo pathway; (S)-dihydroorotate from bicarbonate: step 1/3.</text>
</comment>
<feature type="binding site" evidence="8">
    <location>
        <position position="293"/>
    </location>
    <ligand>
        <name>L-glutamine</name>
        <dbReference type="ChEBI" id="CHEBI:58359"/>
    </ligand>
</feature>
<feature type="binding site" evidence="8">
    <location>
        <position position="253"/>
    </location>
    <ligand>
        <name>L-glutamine</name>
        <dbReference type="ChEBI" id="CHEBI:58359"/>
    </ligand>
</feature>
<evidence type="ECO:0000256" key="6">
    <source>
        <dbReference type="ARBA" id="ARBA00022962"/>
    </source>
</evidence>
<dbReference type="SUPFAM" id="SSF52021">
    <property type="entry name" value="Carbamoyl phosphate synthetase, small subunit N-terminal domain"/>
    <property type="match status" value="1"/>
</dbReference>
<feature type="domain" description="Carbamoyl-phosphate synthase small subunit N-terminal" evidence="9">
    <location>
        <begin position="2"/>
        <end position="132"/>
    </location>
</feature>
<dbReference type="NCBIfam" id="TIGR01368">
    <property type="entry name" value="CPSaseIIsmall"/>
    <property type="match status" value="1"/>
</dbReference>
<dbReference type="NCBIfam" id="NF009475">
    <property type="entry name" value="PRK12838.1"/>
    <property type="match status" value="1"/>
</dbReference>
<accession>A0A940ID51</accession>
<dbReference type="HAMAP" id="MF_01209">
    <property type="entry name" value="CPSase_S_chain"/>
    <property type="match status" value="1"/>
</dbReference>
<dbReference type="Pfam" id="PF00988">
    <property type="entry name" value="CPSase_sm_chain"/>
    <property type="match status" value="1"/>
</dbReference>
<dbReference type="GO" id="GO:0006526">
    <property type="term" value="P:L-arginine biosynthetic process"/>
    <property type="evidence" value="ECO:0007669"/>
    <property type="project" value="UniProtKB-UniRule"/>
</dbReference>
<comment type="function">
    <text evidence="8">Small subunit of the glutamine-dependent carbamoyl phosphate synthetase (CPSase). CPSase catalyzes the formation of carbamoyl phosphate from the ammonia moiety of glutamine, carbonate, and phosphate donated by ATP, constituting the first step of 2 biosynthetic pathways, one leading to arginine and/or urea and the other to pyrimidine nucleotides. The small subunit (glutamine amidotransferase) binds and cleaves glutamine to supply the large subunit with the substrate ammonia.</text>
</comment>
<feature type="region of interest" description="CPSase" evidence="8">
    <location>
        <begin position="1"/>
        <end position="173"/>
    </location>
</feature>
<comment type="similarity">
    <text evidence="2 8">Belongs to the CarA family.</text>
</comment>
<keyword evidence="8" id="KW-0055">Arginine biosynthesis</keyword>
<comment type="pathway">
    <text evidence="1 8">Amino-acid biosynthesis; L-arginine biosynthesis; carbamoyl phosphate from bicarbonate: step 1/1.</text>
</comment>
<dbReference type="GO" id="GO:0006207">
    <property type="term" value="P:'de novo' pyrimidine nucleobase biosynthetic process"/>
    <property type="evidence" value="ECO:0007669"/>
    <property type="project" value="InterPro"/>
</dbReference>
<dbReference type="SUPFAM" id="SSF52317">
    <property type="entry name" value="Class I glutamine amidotransferase-like"/>
    <property type="match status" value="1"/>
</dbReference>
<dbReference type="EMBL" id="JADINF010000104">
    <property type="protein sequence ID" value="MBO8424196.1"/>
    <property type="molecule type" value="Genomic_DNA"/>
</dbReference>
<feature type="binding site" evidence="8">
    <location>
        <position position="222"/>
    </location>
    <ligand>
        <name>L-glutamine</name>
        <dbReference type="ChEBI" id="CHEBI:58359"/>
    </ligand>
</feature>
<keyword evidence="5 8" id="KW-0067">ATP-binding</keyword>
<dbReference type="PRINTS" id="PR00099">
    <property type="entry name" value="CPSGATASE"/>
</dbReference>
<evidence type="ECO:0000256" key="8">
    <source>
        <dbReference type="HAMAP-Rule" id="MF_01209"/>
    </source>
</evidence>
<evidence type="ECO:0000313" key="10">
    <source>
        <dbReference type="EMBL" id="MBO8424196.1"/>
    </source>
</evidence>
<dbReference type="GO" id="GO:0005524">
    <property type="term" value="F:ATP binding"/>
    <property type="evidence" value="ECO:0007669"/>
    <property type="project" value="UniProtKB-UniRule"/>
</dbReference>
<protein>
    <recommendedName>
        <fullName evidence="8">Carbamoyl phosphate synthase small chain</fullName>
        <ecNumber evidence="8">6.3.5.5</ecNumber>
    </recommendedName>
    <alternativeName>
        <fullName evidence="8">Carbamoyl phosphate synthetase glutamine chain</fullName>
    </alternativeName>
</protein>
<dbReference type="InterPro" id="IPR029062">
    <property type="entry name" value="Class_I_gatase-like"/>
</dbReference>
<evidence type="ECO:0000259" key="9">
    <source>
        <dbReference type="SMART" id="SM01097"/>
    </source>
</evidence>